<name>A0A0C3S3F4_PHLG1</name>
<feature type="compositionally biased region" description="Polar residues" evidence="1">
    <location>
        <begin position="17"/>
        <end position="36"/>
    </location>
</feature>
<keyword evidence="4" id="KW-1185">Reference proteome</keyword>
<feature type="compositionally biased region" description="Polar residues" evidence="1">
    <location>
        <begin position="562"/>
        <end position="577"/>
    </location>
</feature>
<gene>
    <name evidence="3" type="ORF">PHLGIDRAFT_22447</name>
</gene>
<feature type="compositionally biased region" description="Acidic residues" evidence="1">
    <location>
        <begin position="464"/>
        <end position="494"/>
    </location>
</feature>
<accession>A0A0C3S3F4</accession>
<evidence type="ECO:0000256" key="2">
    <source>
        <dbReference type="SAM" id="Phobius"/>
    </source>
</evidence>
<feature type="region of interest" description="Disordered" evidence="1">
    <location>
        <begin position="535"/>
        <end position="586"/>
    </location>
</feature>
<feature type="compositionally biased region" description="Gly residues" evidence="1">
    <location>
        <begin position="255"/>
        <end position="270"/>
    </location>
</feature>
<evidence type="ECO:0000256" key="1">
    <source>
        <dbReference type="SAM" id="MobiDB-lite"/>
    </source>
</evidence>
<feature type="region of interest" description="Disordered" evidence="1">
    <location>
        <begin position="444"/>
        <end position="506"/>
    </location>
</feature>
<feature type="region of interest" description="Disordered" evidence="1">
    <location>
        <begin position="1"/>
        <end position="63"/>
    </location>
</feature>
<dbReference type="Proteomes" id="UP000053257">
    <property type="component" value="Unassembled WGS sequence"/>
</dbReference>
<feature type="region of interest" description="Disordered" evidence="1">
    <location>
        <begin position="253"/>
        <end position="273"/>
    </location>
</feature>
<organism evidence="3 4">
    <name type="scientific">Phlebiopsis gigantea (strain 11061_1 CR5-6)</name>
    <name type="common">White-rot fungus</name>
    <name type="synonym">Peniophora gigantea</name>
    <dbReference type="NCBI Taxonomy" id="745531"/>
    <lineage>
        <taxon>Eukaryota</taxon>
        <taxon>Fungi</taxon>
        <taxon>Dikarya</taxon>
        <taxon>Basidiomycota</taxon>
        <taxon>Agaricomycotina</taxon>
        <taxon>Agaricomycetes</taxon>
        <taxon>Polyporales</taxon>
        <taxon>Phanerochaetaceae</taxon>
        <taxon>Phlebiopsis</taxon>
    </lineage>
</organism>
<dbReference type="OrthoDB" id="1708389at2759"/>
<dbReference type="HOGENOM" id="CLU_025989_0_0_1"/>
<feature type="compositionally biased region" description="Polar residues" evidence="1">
    <location>
        <begin position="44"/>
        <end position="53"/>
    </location>
</feature>
<dbReference type="InterPro" id="IPR021709">
    <property type="entry name" value="DUF3292"/>
</dbReference>
<proteinExistence type="predicted"/>
<dbReference type="Pfam" id="PF11696">
    <property type="entry name" value="DUF3292"/>
    <property type="match status" value="1"/>
</dbReference>
<keyword evidence="2" id="KW-1133">Transmembrane helix</keyword>
<dbReference type="STRING" id="745531.A0A0C3S3F4"/>
<evidence type="ECO:0000313" key="3">
    <source>
        <dbReference type="EMBL" id="KIP10066.1"/>
    </source>
</evidence>
<sequence>MQSSTTIVDGTIRPQPETISGTLPQKTPGSPATTTVAAPDDETQGGSFVSTTDPEVKDFGWNSEPKAVPSPLVHGLSNDDLYTLVRRFNKQIFHVKAVDDVPGLLDLEVSEDEEFSPDKLRATLERLYMTVIVGVAAGAKHIARLRSWNEPRRTAGFALAYFFAWLFNFILPTVLVTAAALVLDPSTRNLLFPPAPLAIVSATSGNLQTPKAGTVGSKDSLSGAPEAHKGEAVEQEARHFVAGLGSVAISTAVGKGPGEDGNGNAVGGGEAEAEGVDKQASAIDGATPDPTAIATDSVAAKSLASGDNAAKDPAKVPVEQAMWSKTRPIMRALNDVVDTWERLGNALSPTHPFPYWEPRLKLAGPILVAALVTYFINMAFVLRIVTFVIGIVIFGQPLLVRGLCLLTEKVPNWKDYLELRRTLLNGVPTNAQITLTLLRLAERNKAPLPPPPTSEDYTVTDSADSADEFDGSSYDVDYDPEAQAPDELDEADSEEGSKKKKPGHRIVGALKRTVKAGVGGALGVDHLKAKVGSEAAKQRVGAVGAPPLTDTVQEDSSKNEKSGSGMSTADASTQLPNANRPDVARLNLPGGEGPCVFSARLHGRKGHAVIVNSAASPCIAFAYTKLAKSFLASIVPGRLAKPEETDMDIHPEFTVGIEDIVELRKVGGYGWKSKLVIGWATGREVLDGLEVVDSKGRKVVLTAIKGRDEVFNRLISMGNHKWESM</sequence>
<evidence type="ECO:0000313" key="4">
    <source>
        <dbReference type="Proteomes" id="UP000053257"/>
    </source>
</evidence>
<keyword evidence="2" id="KW-0472">Membrane</keyword>
<feature type="transmembrane region" description="Helical" evidence="2">
    <location>
        <begin position="155"/>
        <end position="183"/>
    </location>
</feature>
<reference evidence="3 4" key="1">
    <citation type="journal article" date="2014" name="PLoS Genet.">
        <title>Analysis of the Phlebiopsis gigantea genome, transcriptome and secretome provides insight into its pioneer colonization strategies of wood.</title>
        <authorList>
            <person name="Hori C."/>
            <person name="Ishida T."/>
            <person name="Igarashi K."/>
            <person name="Samejima M."/>
            <person name="Suzuki H."/>
            <person name="Master E."/>
            <person name="Ferreira P."/>
            <person name="Ruiz-Duenas F.J."/>
            <person name="Held B."/>
            <person name="Canessa P."/>
            <person name="Larrondo L.F."/>
            <person name="Schmoll M."/>
            <person name="Druzhinina I.S."/>
            <person name="Kubicek C.P."/>
            <person name="Gaskell J.A."/>
            <person name="Kersten P."/>
            <person name="St John F."/>
            <person name="Glasner J."/>
            <person name="Sabat G."/>
            <person name="Splinter BonDurant S."/>
            <person name="Syed K."/>
            <person name="Yadav J."/>
            <person name="Mgbeahuruike A.C."/>
            <person name="Kovalchuk A."/>
            <person name="Asiegbu F.O."/>
            <person name="Lackner G."/>
            <person name="Hoffmeister D."/>
            <person name="Rencoret J."/>
            <person name="Gutierrez A."/>
            <person name="Sun H."/>
            <person name="Lindquist E."/>
            <person name="Barry K."/>
            <person name="Riley R."/>
            <person name="Grigoriev I.V."/>
            <person name="Henrissat B."/>
            <person name="Kues U."/>
            <person name="Berka R.M."/>
            <person name="Martinez A.T."/>
            <person name="Covert S.F."/>
            <person name="Blanchette R.A."/>
            <person name="Cullen D."/>
        </authorList>
    </citation>
    <scope>NUCLEOTIDE SEQUENCE [LARGE SCALE GENOMIC DNA]</scope>
    <source>
        <strain evidence="3 4">11061_1 CR5-6</strain>
    </source>
</reference>
<feature type="transmembrane region" description="Helical" evidence="2">
    <location>
        <begin position="366"/>
        <end position="394"/>
    </location>
</feature>
<dbReference type="PANTHER" id="PTHR38694:SF1">
    <property type="entry name" value="PEROXIN DOMAIN-CONTAINING PROTEIN"/>
    <property type="match status" value="1"/>
</dbReference>
<keyword evidence="2" id="KW-0812">Transmembrane</keyword>
<feature type="region of interest" description="Disordered" evidence="1">
    <location>
        <begin position="208"/>
        <end position="230"/>
    </location>
</feature>
<protein>
    <submittedName>
        <fullName evidence="3">Uncharacterized protein</fullName>
    </submittedName>
</protein>
<dbReference type="PANTHER" id="PTHR38694">
    <property type="entry name" value="CONSERVED EXPRESSED PROTEIN"/>
    <property type="match status" value="1"/>
</dbReference>
<dbReference type="AlphaFoldDB" id="A0A0C3S3F4"/>
<dbReference type="EMBL" id="KN840458">
    <property type="protein sequence ID" value="KIP10066.1"/>
    <property type="molecule type" value="Genomic_DNA"/>
</dbReference>